<reference evidence="1" key="1">
    <citation type="submission" date="2023-03" db="EMBL/GenBank/DDBJ databases">
        <title>Massive genome expansion in bonnet fungi (Mycena s.s.) driven by repeated elements and novel gene families across ecological guilds.</title>
        <authorList>
            <consortium name="Lawrence Berkeley National Laboratory"/>
            <person name="Harder C.B."/>
            <person name="Miyauchi S."/>
            <person name="Viragh M."/>
            <person name="Kuo A."/>
            <person name="Thoen E."/>
            <person name="Andreopoulos B."/>
            <person name="Lu D."/>
            <person name="Skrede I."/>
            <person name="Drula E."/>
            <person name="Henrissat B."/>
            <person name="Morin E."/>
            <person name="Kohler A."/>
            <person name="Barry K."/>
            <person name="LaButti K."/>
            <person name="Morin E."/>
            <person name="Salamov A."/>
            <person name="Lipzen A."/>
            <person name="Mereny Z."/>
            <person name="Hegedus B."/>
            <person name="Baldrian P."/>
            <person name="Stursova M."/>
            <person name="Weitz H."/>
            <person name="Taylor A."/>
            <person name="Grigoriev I.V."/>
            <person name="Nagy L.G."/>
            <person name="Martin F."/>
            <person name="Kauserud H."/>
        </authorList>
    </citation>
    <scope>NUCLEOTIDE SEQUENCE</scope>
    <source>
        <strain evidence="1">CBHHK002</strain>
    </source>
</reference>
<comment type="caution">
    <text evidence="1">The sequence shown here is derived from an EMBL/GenBank/DDBJ whole genome shotgun (WGS) entry which is preliminary data.</text>
</comment>
<protein>
    <submittedName>
        <fullName evidence="1">Uncharacterized protein</fullName>
    </submittedName>
</protein>
<dbReference type="AlphaFoldDB" id="A0AAD7AGI3"/>
<dbReference type="EMBL" id="JARIHO010000007">
    <property type="protein sequence ID" value="KAJ7358169.1"/>
    <property type="molecule type" value="Genomic_DNA"/>
</dbReference>
<name>A0AAD7AGI3_9AGAR</name>
<organism evidence="1 2">
    <name type="scientific">Mycena albidolilacea</name>
    <dbReference type="NCBI Taxonomy" id="1033008"/>
    <lineage>
        <taxon>Eukaryota</taxon>
        <taxon>Fungi</taxon>
        <taxon>Dikarya</taxon>
        <taxon>Basidiomycota</taxon>
        <taxon>Agaricomycotina</taxon>
        <taxon>Agaricomycetes</taxon>
        <taxon>Agaricomycetidae</taxon>
        <taxon>Agaricales</taxon>
        <taxon>Marasmiineae</taxon>
        <taxon>Mycenaceae</taxon>
        <taxon>Mycena</taxon>
    </lineage>
</organism>
<evidence type="ECO:0000313" key="2">
    <source>
        <dbReference type="Proteomes" id="UP001218218"/>
    </source>
</evidence>
<dbReference type="Proteomes" id="UP001218218">
    <property type="component" value="Unassembled WGS sequence"/>
</dbReference>
<gene>
    <name evidence="1" type="ORF">DFH08DRAFT_802013</name>
</gene>
<proteinExistence type="predicted"/>
<evidence type="ECO:0000313" key="1">
    <source>
        <dbReference type="EMBL" id="KAJ7358169.1"/>
    </source>
</evidence>
<accession>A0AAD7AGI3</accession>
<sequence>MYFFRLWSHEEPPPGGSAKLLSLHVSLVNCMEFMTKCPPPGLTFAAANVAPSGSFSEKAKIKSSFSPFNDPGSIRTSNACIMQLFGDAMVNKHGPSATGSYFHSWKRGEDGVLKIAGLGAGKYRQRGMMGRRWILLLDVKTKSVERDTVATVAPRRLAANPIR</sequence>
<keyword evidence="2" id="KW-1185">Reference proteome</keyword>